<evidence type="ECO:0000256" key="5">
    <source>
        <dbReference type="HAMAP-Rule" id="MF_01328"/>
    </source>
</evidence>
<evidence type="ECO:0000256" key="4">
    <source>
        <dbReference type="ARBA" id="ARBA00035244"/>
    </source>
</evidence>
<evidence type="ECO:0000256" key="1">
    <source>
        <dbReference type="ARBA" id="ARBA00010528"/>
    </source>
</evidence>
<keyword evidence="5" id="KW-0699">rRNA-binding</keyword>
<keyword evidence="5" id="KW-0694">RNA-binding</keyword>
<gene>
    <name evidence="5" type="primary">rplD</name>
    <name evidence="7" type="ORF">C0186_04430</name>
</gene>
<comment type="caution">
    <text evidence="7">The sequence shown here is derived from an EMBL/GenBank/DDBJ whole genome shotgun (WGS) entry which is preliminary data.</text>
</comment>
<keyword evidence="2 5" id="KW-0689">Ribosomal protein</keyword>
<dbReference type="HAMAP" id="MF_01328_B">
    <property type="entry name" value="Ribosomal_uL4_B"/>
    <property type="match status" value="1"/>
</dbReference>
<dbReference type="Pfam" id="PF00573">
    <property type="entry name" value="Ribosomal_L4"/>
    <property type="match status" value="1"/>
</dbReference>
<dbReference type="NCBIfam" id="TIGR03953">
    <property type="entry name" value="rplD_bact"/>
    <property type="match status" value="1"/>
</dbReference>
<dbReference type="Gene3D" id="3.40.1370.10">
    <property type="match status" value="1"/>
</dbReference>
<comment type="function">
    <text evidence="5">One of the primary rRNA binding proteins, this protein initially binds near the 5'-end of the 23S rRNA. It is important during the early stages of 50S assembly. It makes multiple contacts with different domains of the 23S rRNA in the assembled 50S subunit and ribosome.</text>
</comment>
<evidence type="ECO:0000256" key="2">
    <source>
        <dbReference type="ARBA" id="ARBA00022980"/>
    </source>
</evidence>
<comment type="subunit">
    <text evidence="5">Part of the 50S ribosomal subunit.</text>
</comment>
<proteinExistence type="inferred from homology"/>
<dbReference type="InterPro" id="IPR023574">
    <property type="entry name" value="Ribosomal_uL4_dom_sf"/>
</dbReference>
<name>A0A2J6WKI2_9BACT</name>
<dbReference type="PANTHER" id="PTHR10746:SF6">
    <property type="entry name" value="LARGE RIBOSOMAL SUBUNIT PROTEIN UL4M"/>
    <property type="match status" value="1"/>
</dbReference>
<comment type="similarity">
    <text evidence="1 5">Belongs to the universal ribosomal protein uL4 family.</text>
</comment>
<comment type="function">
    <text evidence="5">Forms part of the polypeptide exit tunnel.</text>
</comment>
<dbReference type="GO" id="GO:0005840">
    <property type="term" value="C:ribosome"/>
    <property type="evidence" value="ECO:0007669"/>
    <property type="project" value="UniProtKB-KW"/>
</dbReference>
<dbReference type="GO" id="GO:0003735">
    <property type="term" value="F:structural constituent of ribosome"/>
    <property type="evidence" value="ECO:0007669"/>
    <property type="project" value="InterPro"/>
</dbReference>
<feature type="compositionally biased region" description="Basic residues" evidence="6">
    <location>
        <begin position="63"/>
        <end position="77"/>
    </location>
</feature>
<reference evidence="7 8" key="1">
    <citation type="submission" date="2018-01" db="EMBL/GenBank/DDBJ databases">
        <title>Metagenomic assembled genomes from two thermal pools in the Uzon Caldera, Kamchatka, Russia.</title>
        <authorList>
            <person name="Wilkins L."/>
            <person name="Ettinger C."/>
        </authorList>
    </citation>
    <scope>NUCLEOTIDE SEQUENCE [LARGE SCALE GENOMIC DNA]</scope>
    <source>
        <strain evidence="7">ZAV-04</strain>
    </source>
</reference>
<keyword evidence="3 5" id="KW-0687">Ribonucleoprotein</keyword>
<dbReference type="PANTHER" id="PTHR10746">
    <property type="entry name" value="50S RIBOSOMAL PROTEIN L4"/>
    <property type="match status" value="1"/>
</dbReference>
<dbReference type="GO" id="GO:0019843">
    <property type="term" value="F:rRNA binding"/>
    <property type="evidence" value="ECO:0007669"/>
    <property type="project" value="UniProtKB-UniRule"/>
</dbReference>
<dbReference type="EMBL" id="PNIO01000036">
    <property type="protein sequence ID" value="PMP70870.1"/>
    <property type="molecule type" value="Genomic_DNA"/>
</dbReference>
<dbReference type="GO" id="GO:0006412">
    <property type="term" value="P:translation"/>
    <property type="evidence" value="ECO:0007669"/>
    <property type="project" value="UniProtKB-UniRule"/>
</dbReference>
<dbReference type="SUPFAM" id="SSF52166">
    <property type="entry name" value="Ribosomal protein L4"/>
    <property type="match status" value="1"/>
</dbReference>
<dbReference type="Proteomes" id="UP000242288">
    <property type="component" value="Unassembled WGS sequence"/>
</dbReference>
<evidence type="ECO:0000256" key="3">
    <source>
        <dbReference type="ARBA" id="ARBA00023274"/>
    </source>
</evidence>
<feature type="region of interest" description="Disordered" evidence="6">
    <location>
        <begin position="44"/>
        <end position="77"/>
    </location>
</feature>
<evidence type="ECO:0000313" key="7">
    <source>
        <dbReference type="EMBL" id="PMP70870.1"/>
    </source>
</evidence>
<evidence type="ECO:0000256" key="6">
    <source>
        <dbReference type="SAM" id="MobiDB-lite"/>
    </source>
</evidence>
<protein>
    <recommendedName>
        <fullName evidence="4 5">Large ribosomal subunit protein uL4</fullName>
    </recommendedName>
</protein>
<accession>A0A2J6WKI2</accession>
<organism evidence="7 8">
    <name type="scientific">Thermodesulfovibrio aggregans</name>
    <dbReference type="NCBI Taxonomy" id="86166"/>
    <lineage>
        <taxon>Bacteria</taxon>
        <taxon>Pseudomonadati</taxon>
        <taxon>Nitrospirota</taxon>
        <taxon>Thermodesulfovibrionia</taxon>
        <taxon>Thermodesulfovibrionales</taxon>
        <taxon>Thermodesulfovibrionaceae</taxon>
        <taxon>Thermodesulfovibrio</taxon>
    </lineage>
</organism>
<dbReference type="AlphaFoldDB" id="A0A2J6WKI2"/>
<evidence type="ECO:0000313" key="8">
    <source>
        <dbReference type="Proteomes" id="UP000242288"/>
    </source>
</evidence>
<sequence length="210" mass="23864">MMEIEVRDINNNIVGKKEVPEIVFNNTSDESVVHTAVVAYMANQRQGTHSTKTRAEVSGGGRKPWRQKHTGRARHGSIRSPLWRKGGIVFGPKPRDYYVQLPKQMKDTALFKALTMKYKDNEILLLDNLTIDKIKTRDMVKILKNLQLDGHSVLIALPEKDEKILLSARNIPYVGVVRAEDLNAYHVAMFDRVIFTVEGLDKLLRIKGVC</sequence>
<dbReference type="InterPro" id="IPR013005">
    <property type="entry name" value="Ribosomal_uL4-like"/>
</dbReference>
<dbReference type="GO" id="GO:1990904">
    <property type="term" value="C:ribonucleoprotein complex"/>
    <property type="evidence" value="ECO:0007669"/>
    <property type="project" value="UniProtKB-KW"/>
</dbReference>
<dbReference type="InterPro" id="IPR002136">
    <property type="entry name" value="Ribosomal_uL4"/>
</dbReference>